<keyword evidence="1" id="KW-1133">Transmembrane helix</keyword>
<sequence>MKNDKEEIDKLIKQALTEEEAQFYDELDEQNLIQKFGNVHKGKTGWLATIMTVFNIAVAVLLVYCIVQFLNTEQTNELIKWAAAGFLCMIFMSMIKLYVWLQMDKNDILRELKRLELQVASFSSKQNK</sequence>
<dbReference type="InterPro" id="IPR023298">
    <property type="entry name" value="ATPase_P-typ_TM_dom_sf"/>
</dbReference>
<dbReference type="AlphaFoldDB" id="A0A6M0CEY1"/>
<feature type="transmembrane region" description="Helical" evidence="1">
    <location>
        <begin position="81"/>
        <end position="101"/>
    </location>
</feature>
<accession>A0A6M0CEY1</accession>
<evidence type="ECO:0000313" key="2">
    <source>
        <dbReference type="EMBL" id="NER16321.1"/>
    </source>
</evidence>
<comment type="caution">
    <text evidence="2">The sequence shown here is derived from an EMBL/GenBank/DDBJ whole genome shotgun (WGS) entry which is preliminary data.</text>
</comment>
<keyword evidence="1" id="KW-0472">Membrane</keyword>
<feature type="transmembrane region" description="Helical" evidence="1">
    <location>
        <begin position="45"/>
        <end position="69"/>
    </location>
</feature>
<gene>
    <name evidence="2" type="ORF">GWK10_03825</name>
</gene>
<keyword evidence="3" id="KW-1185">Reference proteome</keyword>
<dbReference type="Pfam" id="PF20556">
    <property type="entry name" value="DUF6768"/>
    <property type="match status" value="1"/>
</dbReference>
<keyword evidence="1" id="KW-0812">Transmembrane</keyword>
<dbReference type="Proteomes" id="UP000474296">
    <property type="component" value="Unassembled WGS sequence"/>
</dbReference>
<dbReference type="InterPro" id="IPR046659">
    <property type="entry name" value="DUF6768"/>
</dbReference>
<dbReference type="SUPFAM" id="SSF81665">
    <property type="entry name" value="Calcium ATPase, transmembrane domain M"/>
    <property type="match status" value="1"/>
</dbReference>
<name>A0A6M0CEY1_9FLAO</name>
<proteinExistence type="predicted"/>
<evidence type="ECO:0000256" key="1">
    <source>
        <dbReference type="SAM" id="Phobius"/>
    </source>
</evidence>
<dbReference type="RefSeq" id="WP_164029597.1">
    <property type="nucleotide sequence ID" value="NZ_JAABOQ010000002.1"/>
</dbReference>
<organism evidence="2 3">
    <name type="scientific">Spongiivirga citrea</name>
    <dbReference type="NCBI Taxonomy" id="1481457"/>
    <lineage>
        <taxon>Bacteria</taxon>
        <taxon>Pseudomonadati</taxon>
        <taxon>Bacteroidota</taxon>
        <taxon>Flavobacteriia</taxon>
        <taxon>Flavobacteriales</taxon>
        <taxon>Flavobacteriaceae</taxon>
        <taxon>Spongiivirga</taxon>
    </lineage>
</organism>
<protein>
    <submittedName>
        <fullName evidence="2">Uncharacterized protein</fullName>
    </submittedName>
</protein>
<reference evidence="2 3" key="1">
    <citation type="submission" date="2020-01" db="EMBL/GenBank/DDBJ databases">
        <title>Spongiivirga citrea KCTC 32990T.</title>
        <authorList>
            <person name="Wang G."/>
        </authorList>
    </citation>
    <scope>NUCLEOTIDE SEQUENCE [LARGE SCALE GENOMIC DNA]</scope>
    <source>
        <strain evidence="2 3">KCTC 32990</strain>
    </source>
</reference>
<dbReference type="EMBL" id="JAABOQ010000002">
    <property type="protein sequence ID" value="NER16321.1"/>
    <property type="molecule type" value="Genomic_DNA"/>
</dbReference>
<evidence type="ECO:0000313" key="3">
    <source>
        <dbReference type="Proteomes" id="UP000474296"/>
    </source>
</evidence>